<sequence length="146" mass="16780">MEVINSRVTMLTNYEVLQLLREVKKDEDMKPKQERSKTLSTIVYEVSRYAFFSTLFETTKYLRTTPATVQTTESISRLIKDLASYKLTAAEIMQIINLRPSAPTEIQLIVEESEERIKTEEQLDALVNIITECLPSRPSSRATCVE</sequence>
<dbReference type="SUPFAM" id="SSF47819">
    <property type="entry name" value="HRDC-like"/>
    <property type="match status" value="1"/>
</dbReference>
<keyword evidence="4" id="KW-0240">DNA-directed RNA polymerase</keyword>
<evidence type="ECO:0000256" key="3">
    <source>
        <dbReference type="ARBA" id="ARBA00016672"/>
    </source>
</evidence>
<dbReference type="Pfam" id="PF03874">
    <property type="entry name" value="RNA_pol_Rpb4"/>
    <property type="match status" value="1"/>
</dbReference>
<comment type="subcellular location">
    <subcellularLocation>
        <location evidence="1">Nucleus</location>
    </subcellularLocation>
</comment>
<evidence type="ECO:0000313" key="11">
    <source>
        <dbReference type="Proteomes" id="UP000095283"/>
    </source>
</evidence>
<name>A0A1I7XUI9_HETBA</name>
<dbReference type="GO" id="GO:0006384">
    <property type="term" value="P:transcription initiation at RNA polymerase III promoter"/>
    <property type="evidence" value="ECO:0007669"/>
    <property type="project" value="InterPro"/>
</dbReference>
<evidence type="ECO:0000256" key="4">
    <source>
        <dbReference type="ARBA" id="ARBA00022478"/>
    </source>
</evidence>
<organism evidence="11 12">
    <name type="scientific">Heterorhabditis bacteriophora</name>
    <name type="common">Entomopathogenic nematode worm</name>
    <dbReference type="NCBI Taxonomy" id="37862"/>
    <lineage>
        <taxon>Eukaryota</taxon>
        <taxon>Metazoa</taxon>
        <taxon>Ecdysozoa</taxon>
        <taxon>Nematoda</taxon>
        <taxon>Chromadorea</taxon>
        <taxon>Rhabditida</taxon>
        <taxon>Rhabditina</taxon>
        <taxon>Rhabditomorpha</taxon>
        <taxon>Strongyloidea</taxon>
        <taxon>Heterorhabditidae</taxon>
        <taxon>Heterorhabditis</taxon>
    </lineage>
</organism>
<dbReference type="GO" id="GO:0005666">
    <property type="term" value="C:RNA polymerase III complex"/>
    <property type="evidence" value="ECO:0007669"/>
    <property type="project" value="InterPro"/>
</dbReference>
<dbReference type="InterPro" id="IPR006590">
    <property type="entry name" value="RNA_pol_Rpb4/RPC9_core"/>
</dbReference>
<dbReference type="Proteomes" id="UP000095283">
    <property type="component" value="Unplaced"/>
</dbReference>
<dbReference type="InterPro" id="IPR038324">
    <property type="entry name" value="Rpb4/RPC9_sf"/>
</dbReference>
<evidence type="ECO:0000313" key="12">
    <source>
        <dbReference type="WBParaSite" id="Hba_21012"/>
    </source>
</evidence>
<evidence type="ECO:0000256" key="5">
    <source>
        <dbReference type="ARBA" id="ARBA00023163"/>
    </source>
</evidence>
<comment type="similarity">
    <text evidence="2">Belongs to the eukaryotic RPC9 RNA polymerase subunit family.</text>
</comment>
<accession>A0A1I7XUI9</accession>
<keyword evidence="6" id="KW-0539">Nucleus</keyword>
<dbReference type="AlphaFoldDB" id="A0A1I7XUI9"/>
<dbReference type="InterPro" id="IPR010997">
    <property type="entry name" value="HRDC-like_sf"/>
</dbReference>
<proteinExistence type="inferred from homology"/>
<dbReference type="PANTHER" id="PTHR15561">
    <property type="entry name" value="CALCITONIN GENE-RELATED PEPTIDE-RECEPTOR COMPONENT PROTEIN"/>
    <property type="match status" value="1"/>
</dbReference>
<protein>
    <recommendedName>
        <fullName evidence="3">DNA-directed RNA polymerase III subunit RPC9</fullName>
    </recommendedName>
</protein>
<feature type="domain" description="RNA polymerase Rpb4/RPC9 core" evidence="10">
    <location>
        <begin position="1"/>
        <end position="137"/>
    </location>
</feature>
<comment type="subunit">
    <text evidence="8">Component of the RNA polymerase III complex consisting of 17 subunits: a ten-subunit horseshoe-shaped catalytic core composed of POLR3A/RPC1, POLR3B/RPC2, POLR1C/RPAC1, POLR1D/RPAC2, POLR3K/RPC10, POLR2E/RPABC1, POLR2F/RPABC2, POLR2H/RPABC3, POLR2K/RPABC4 and POLR2L/RPABC5; a mobile stalk composed of two subunits POLR3H/RPC8 and CRCP/RPC9, protruding from the core and functioning primarily in transcription initiation; and additional subunits homologous to general transcription factors of the RNA polymerase II machinery, POLR3C/RPC3-POLR3F/RPC6-POLR3G/RPC7 heterotrimer required for transcription initiation and POLR3D/RPC4-POLR3E/RPC5 heterodimer involved in both transcription initiation and termination.</text>
</comment>
<dbReference type="SMART" id="SM00657">
    <property type="entry name" value="RPOL4c"/>
    <property type="match status" value="1"/>
</dbReference>
<dbReference type="InterPro" id="IPR038846">
    <property type="entry name" value="RPC9"/>
</dbReference>
<dbReference type="GO" id="GO:0000166">
    <property type="term" value="F:nucleotide binding"/>
    <property type="evidence" value="ECO:0007669"/>
    <property type="project" value="InterPro"/>
</dbReference>
<evidence type="ECO:0000256" key="1">
    <source>
        <dbReference type="ARBA" id="ARBA00004123"/>
    </source>
</evidence>
<evidence type="ECO:0000256" key="7">
    <source>
        <dbReference type="ARBA" id="ARBA00043924"/>
    </source>
</evidence>
<evidence type="ECO:0000256" key="9">
    <source>
        <dbReference type="ARBA" id="ARBA00045808"/>
    </source>
</evidence>
<dbReference type="Gene3D" id="1.20.1250.40">
    <property type="match status" value="1"/>
</dbReference>
<comment type="function">
    <text evidence="9">DNA-dependent RNA polymerase catalyzes the transcription of DNA into RNA using the four ribonucleoside triphosphates as substrates. Specific peripheric component of RNA polymerase III (Pol III) which synthesizes small non-coding RNAs including 5S rRNA, snRNAs, tRNAs and miRNAs from at least 500 distinct genomic loci. With POLR3H/RPC8 forms a mobile stalk that protrudes from Pol III core and functions primarily in transcription initiation. Pol III plays a key role in sensing and limiting infection by intracellular bacteria and DNA viruses. Acts as nuclear and cytosolic DNA sensor involved in innate immune response. Can sense non-self dsDNA that serves as template for transcription into dsRNA. The non-self RNA polymerase III transcripts, such as Epstein-Barr virus-encoded RNAs (EBERs) induce type I interferon and NF-kappa-B through the RIG-I pathway.</text>
</comment>
<dbReference type="PANTHER" id="PTHR15561:SF0">
    <property type="entry name" value="DNA-DIRECTED RNA POLYMERASE III SUBUNIT RPC9"/>
    <property type="match status" value="1"/>
</dbReference>
<reference evidence="12" key="1">
    <citation type="submission" date="2016-11" db="UniProtKB">
        <authorList>
            <consortium name="WormBaseParasite"/>
        </authorList>
    </citation>
    <scope>IDENTIFICATION</scope>
</reference>
<evidence type="ECO:0000256" key="2">
    <source>
        <dbReference type="ARBA" id="ARBA00006898"/>
    </source>
</evidence>
<evidence type="ECO:0000259" key="10">
    <source>
        <dbReference type="SMART" id="SM00657"/>
    </source>
</evidence>
<dbReference type="WBParaSite" id="Hba_21012">
    <property type="protein sequence ID" value="Hba_21012"/>
    <property type="gene ID" value="Hba_21012"/>
</dbReference>
<evidence type="ECO:0000256" key="6">
    <source>
        <dbReference type="ARBA" id="ARBA00023242"/>
    </source>
</evidence>
<keyword evidence="11" id="KW-1185">Reference proteome</keyword>
<dbReference type="InterPro" id="IPR005574">
    <property type="entry name" value="Rpb4/RPC9"/>
</dbReference>
<keyword evidence="5" id="KW-0804">Transcription</keyword>
<evidence type="ECO:0000256" key="8">
    <source>
        <dbReference type="ARBA" id="ARBA00044007"/>
    </source>
</evidence>
<comment type="function">
    <text evidence="7">Accessory protein for the calcitonin gene-related peptide (CGRP) receptor. It modulates CGRP responsiveness in a variety of tissues.</text>
</comment>